<accession>A0A160LKI7</accession>
<evidence type="ECO:0000256" key="1">
    <source>
        <dbReference type="SAM" id="Coils"/>
    </source>
</evidence>
<dbReference type="RefSeq" id="WP_000055179.1">
    <property type="nucleotide sequence ID" value="NZ_CP013280.1"/>
</dbReference>
<keyword evidence="2" id="KW-0614">Plasmid</keyword>
<reference evidence="2" key="1">
    <citation type="journal article" date="2017" name="Res. Microbiol.">
        <title>Comparative genomics of extrachromosomal elements in Bacillus thuringiensis subsp. israelensis.</title>
        <authorList>
            <person name="Bolotin A."/>
            <person name="Gillis A."/>
            <person name="Sanchis V."/>
            <person name="Nielsen-LeRoux C."/>
            <person name="Mahillon J."/>
            <person name="Lereclus D."/>
            <person name="Sorokin A."/>
        </authorList>
    </citation>
    <scope>NUCLEOTIDE SEQUENCE</scope>
    <source>
        <strain evidence="2">AM65-52</strain>
        <plasmid evidence="2">pAM65-52-5-100K</plasmid>
    </source>
</reference>
<evidence type="ECO:0000313" key="2">
    <source>
        <dbReference type="EMBL" id="AND28776.1"/>
    </source>
</evidence>
<protein>
    <submittedName>
        <fullName evidence="2">Uncharacterized protein</fullName>
    </submittedName>
</protein>
<geneLocation type="plasmid" evidence="2">
    <name>pAM65-52-5-100K</name>
</geneLocation>
<proteinExistence type="predicted"/>
<name>A0A160LKI7_BACTI</name>
<sequence>MSLLQQHFEERREYVFNRLKQPEYMERSIEKVRQAQKEIKNTVRTIKDLLLLDKTTDPCLPEVAQFSLQHIINSESFENVKKLVPSSMKKLSEKERAKVLDETLSVANQVMNLERTVFIMMFNAKEKILMDSYKKKRRSQIELHYDVADKEGFDKAFYEERIDSLRNDIRVISFKKLCENEPAPEDLELFQQRYETIVLPKIQEIVSLIEPSLVDIDVFLNPVIEYGVGDITLDEMIQKLHKNLSLFHELSKVEYCPTVELTVKEYVFLEAMNRSKEGEELQPSK</sequence>
<dbReference type="AlphaFoldDB" id="A0A160LKI7"/>
<dbReference type="EMBL" id="CP013280">
    <property type="protein sequence ID" value="AND28776.1"/>
    <property type="molecule type" value="Genomic_DNA"/>
</dbReference>
<gene>
    <name evidence="2" type="ORF">ATN07_34295</name>
</gene>
<keyword evidence="1" id="KW-0175">Coiled coil</keyword>
<organism evidence="2">
    <name type="scientific">Bacillus thuringiensis subsp. israelensis</name>
    <dbReference type="NCBI Taxonomy" id="1430"/>
    <lineage>
        <taxon>Bacteria</taxon>
        <taxon>Bacillati</taxon>
        <taxon>Bacillota</taxon>
        <taxon>Bacilli</taxon>
        <taxon>Bacillales</taxon>
        <taxon>Bacillaceae</taxon>
        <taxon>Bacillus</taxon>
        <taxon>Bacillus cereus group</taxon>
    </lineage>
</organism>
<feature type="coiled-coil region" evidence="1">
    <location>
        <begin position="25"/>
        <end position="52"/>
    </location>
</feature>